<organism evidence="1">
    <name type="scientific">marine sediment metagenome</name>
    <dbReference type="NCBI Taxonomy" id="412755"/>
    <lineage>
        <taxon>unclassified sequences</taxon>
        <taxon>metagenomes</taxon>
        <taxon>ecological metagenomes</taxon>
    </lineage>
</organism>
<sequence length="77" mass="8991">METKDNRERNECAKLTDREIEINERPAAEADLICNALVNEIGRTPTWLGVVEAWRALLRVRRMARGLRTEHDLFNKD</sequence>
<comment type="caution">
    <text evidence="1">The sequence shown here is derived from an EMBL/GenBank/DDBJ whole genome shotgun (WGS) entry which is preliminary data.</text>
</comment>
<dbReference type="AlphaFoldDB" id="A0A0F9DUT8"/>
<evidence type="ECO:0000313" key="1">
    <source>
        <dbReference type="EMBL" id="KKL65499.1"/>
    </source>
</evidence>
<name>A0A0F9DUT8_9ZZZZ</name>
<proteinExistence type="predicted"/>
<dbReference type="EMBL" id="LAZR01027511">
    <property type="protein sequence ID" value="KKL65499.1"/>
    <property type="molecule type" value="Genomic_DNA"/>
</dbReference>
<protein>
    <submittedName>
        <fullName evidence="1">Uncharacterized protein</fullName>
    </submittedName>
</protein>
<gene>
    <name evidence="1" type="ORF">LCGC14_2154390</name>
</gene>
<accession>A0A0F9DUT8</accession>
<reference evidence="1" key="1">
    <citation type="journal article" date="2015" name="Nature">
        <title>Complex archaea that bridge the gap between prokaryotes and eukaryotes.</title>
        <authorList>
            <person name="Spang A."/>
            <person name="Saw J.H."/>
            <person name="Jorgensen S.L."/>
            <person name="Zaremba-Niedzwiedzka K."/>
            <person name="Martijn J."/>
            <person name="Lind A.E."/>
            <person name="van Eijk R."/>
            <person name="Schleper C."/>
            <person name="Guy L."/>
            <person name="Ettema T.J."/>
        </authorList>
    </citation>
    <scope>NUCLEOTIDE SEQUENCE</scope>
</reference>